<dbReference type="EMBL" id="AZFK01000004">
    <property type="protein sequence ID" value="KRL92447.1"/>
    <property type="molecule type" value="Genomic_DNA"/>
</dbReference>
<dbReference type="Pfam" id="PF11184">
    <property type="entry name" value="DUF2969"/>
    <property type="match status" value="1"/>
</dbReference>
<reference evidence="1 2" key="1">
    <citation type="journal article" date="2015" name="Genome Announc.">
        <title>Expanding the biotechnology potential of lactobacilli through comparative genomics of 213 strains and associated genera.</title>
        <authorList>
            <person name="Sun Z."/>
            <person name="Harris H.M."/>
            <person name="McCann A."/>
            <person name="Guo C."/>
            <person name="Argimon S."/>
            <person name="Zhang W."/>
            <person name="Yang X."/>
            <person name="Jeffery I.B."/>
            <person name="Cooney J.C."/>
            <person name="Kagawa T.F."/>
            <person name="Liu W."/>
            <person name="Song Y."/>
            <person name="Salvetti E."/>
            <person name="Wrobel A."/>
            <person name="Rasinkangas P."/>
            <person name="Parkhill J."/>
            <person name="Rea M.C."/>
            <person name="O'Sullivan O."/>
            <person name="Ritari J."/>
            <person name="Douillard F.P."/>
            <person name="Paul Ross R."/>
            <person name="Yang R."/>
            <person name="Briner A.E."/>
            <person name="Felis G.E."/>
            <person name="de Vos W.M."/>
            <person name="Barrangou R."/>
            <person name="Klaenhammer T.R."/>
            <person name="Caufield P.W."/>
            <person name="Cui Y."/>
            <person name="Zhang H."/>
            <person name="O'Toole P.W."/>
        </authorList>
    </citation>
    <scope>NUCLEOTIDE SEQUENCE [LARGE SCALE GENOMIC DNA]</scope>
    <source>
        <strain evidence="1 2">DSM 15946</strain>
    </source>
</reference>
<evidence type="ECO:0000313" key="1">
    <source>
        <dbReference type="EMBL" id="KRL92447.1"/>
    </source>
</evidence>
<dbReference type="PATRIC" id="fig|1423760.3.peg.1983"/>
<evidence type="ECO:0000313" key="2">
    <source>
        <dbReference type="Proteomes" id="UP000050816"/>
    </source>
</evidence>
<organism evidence="1 2">
    <name type="scientific">Limosilactobacillus ingluviei DSM 15946</name>
    <dbReference type="NCBI Taxonomy" id="1423760"/>
    <lineage>
        <taxon>Bacteria</taxon>
        <taxon>Bacillati</taxon>
        <taxon>Bacillota</taxon>
        <taxon>Bacilli</taxon>
        <taxon>Lactobacillales</taxon>
        <taxon>Lactobacillaceae</taxon>
        <taxon>Limosilactobacillus</taxon>
    </lineage>
</organism>
<protein>
    <recommendedName>
        <fullName evidence="3">DUF2969 domain-containing protein</fullName>
    </recommendedName>
</protein>
<accession>A0A0R1UGB8</accession>
<dbReference type="InterPro" id="IPR021351">
    <property type="entry name" value="DUF2969"/>
</dbReference>
<dbReference type="RefSeq" id="WP_019205299.1">
    <property type="nucleotide sequence ID" value="NZ_AZFK01000004.1"/>
</dbReference>
<evidence type="ECO:0008006" key="3">
    <source>
        <dbReference type="Google" id="ProtNLM"/>
    </source>
</evidence>
<comment type="caution">
    <text evidence="1">The sequence shown here is derived from an EMBL/GenBank/DDBJ whole genome shotgun (WGS) entry which is preliminary data.</text>
</comment>
<dbReference type="GeneID" id="82933086"/>
<proteinExistence type="predicted"/>
<name>A0A0R1UGB8_9LACO</name>
<dbReference type="AlphaFoldDB" id="A0A0R1UGB8"/>
<dbReference type="Proteomes" id="UP000050816">
    <property type="component" value="Unassembled WGS sequence"/>
</dbReference>
<sequence length="74" mass="8173">MAKKEKTIAVSVKDIERAGQLVEQVLIGDRVIGEVVAKGVKFEAHLMGDQQTFVVKSQEEGLETILAQYHLHQG</sequence>
<gene>
    <name evidence="1" type="ORF">FC43_GL001894</name>
</gene>